<keyword evidence="1" id="KW-0378">Hydrolase</keyword>
<dbReference type="EMBL" id="MU853802">
    <property type="protein sequence ID" value="KAK3939987.1"/>
    <property type="molecule type" value="Genomic_DNA"/>
</dbReference>
<dbReference type="PANTHER" id="PTHR37842:SF2">
    <property type="entry name" value="GYLCOSYL HYDROLASE 115 C-TERMINAL DOMAIN-CONTAINING PROTEIN"/>
    <property type="match status" value="1"/>
</dbReference>
<dbReference type="InterPro" id="IPR041437">
    <property type="entry name" value="GH115_C"/>
</dbReference>
<feature type="signal peptide" evidence="2">
    <location>
        <begin position="1"/>
        <end position="18"/>
    </location>
</feature>
<feature type="domain" description="Gylcosyl hydrolase 115 C-terminal" evidence="3">
    <location>
        <begin position="857"/>
        <end position="1043"/>
    </location>
</feature>
<comment type="caution">
    <text evidence="4">The sequence shown here is derived from an EMBL/GenBank/DDBJ whole genome shotgun (WGS) entry which is preliminary data.</text>
</comment>
<evidence type="ECO:0000256" key="1">
    <source>
        <dbReference type="ARBA" id="ARBA00022801"/>
    </source>
</evidence>
<evidence type="ECO:0000259" key="3">
    <source>
        <dbReference type="Pfam" id="PF17829"/>
    </source>
</evidence>
<evidence type="ECO:0000313" key="4">
    <source>
        <dbReference type="EMBL" id="KAK3939987.1"/>
    </source>
</evidence>
<feature type="chain" id="PRO_5042869510" description="Gylcosyl hydrolase 115 C-terminal domain-containing protein" evidence="2">
    <location>
        <begin position="19"/>
        <end position="1083"/>
    </location>
</feature>
<dbReference type="PANTHER" id="PTHR37842">
    <property type="match status" value="1"/>
</dbReference>
<keyword evidence="5" id="KW-1185">Reference proteome</keyword>
<dbReference type="Pfam" id="PF17829">
    <property type="entry name" value="GH115_C"/>
    <property type="match status" value="1"/>
</dbReference>
<proteinExistence type="predicted"/>
<keyword evidence="2" id="KW-0732">Signal</keyword>
<protein>
    <recommendedName>
        <fullName evidence="3">Gylcosyl hydrolase 115 C-terminal domain-containing protein</fullName>
    </recommendedName>
</protein>
<dbReference type="Gene3D" id="1.20.58.2150">
    <property type="match status" value="1"/>
</dbReference>
<dbReference type="GO" id="GO:0016787">
    <property type="term" value="F:hydrolase activity"/>
    <property type="evidence" value="ECO:0007669"/>
    <property type="project" value="UniProtKB-KW"/>
</dbReference>
<dbReference type="Proteomes" id="UP001303473">
    <property type="component" value="Unassembled WGS sequence"/>
</dbReference>
<gene>
    <name evidence="4" type="ORF">QBC46DRAFT_449891</name>
</gene>
<organism evidence="4 5">
    <name type="scientific">Diplogelasinospora grovesii</name>
    <dbReference type="NCBI Taxonomy" id="303347"/>
    <lineage>
        <taxon>Eukaryota</taxon>
        <taxon>Fungi</taxon>
        <taxon>Dikarya</taxon>
        <taxon>Ascomycota</taxon>
        <taxon>Pezizomycotina</taxon>
        <taxon>Sordariomycetes</taxon>
        <taxon>Sordariomycetidae</taxon>
        <taxon>Sordariales</taxon>
        <taxon>Diplogelasinosporaceae</taxon>
        <taxon>Diplogelasinospora</taxon>
    </lineage>
</organism>
<reference evidence="5" key="1">
    <citation type="journal article" date="2023" name="Mol. Phylogenet. Evol.">
        <title>Genome-scale phylogeny and comparative genomics of the fungal order Sordariales.</title>
        <authorList>
            <person name="Hensen N."/>
            <person name="Bonometti L."/>
            <person name="Westerberg I."/>
            <person name="Brannstrom I.O."/>
            <person name="Guillou S."/>
            <person name="Cros-Aarteil S."/>
            <person name="Calhoun S."/>
            <person name="Haridas S."/>
            <person name="Kuo A."/>
            <person name="Mondo S."/>
            <person name="Pangilinan J."/>
            <person name="Riley R."/>
            <person name="LaButti K."/>
            <person name="Andreopoulos B."/>
            <person name="Lipzen A."/>
            <person name="Chen C."/>
            <person name="Yan M."/>
            <person name="Daum C."/>
            <person name="Ng V."/>
            <person name="Clum A."/>
            <person name="Steindorff A."/>
            <person name="Ohm R.A."/>
            <person name="Martin F."/>
            <person name="Silar P."/>
            <person name="Natvig D.O."/>
            <person name="Lalanne C."/>
            <person name="Gautier V."/>
            <person name="Ament-Velasquez S.L."/>
            <person name="Kruys A."/>
            <person name="Hutchinson M.I."/>
            <person name="Powell A.J."/>
            <person name="Barry K."/>
            <person name="Miller A.N."/>
            <person name="Grigoriev I.V."/>
            <person name="Debuchy R."/>
            <person name="Gladieux P."/>
            <person name="Hiltunen Thoren M."/>
            <person name="Johannesson H."/>
        </authorList>
    </citation>
    <scope>NUCLEOTIDE SEQUENCE [LARGE SCALE GENOMIC DNA]</scope>
    <source>
        <strain evidence="5">CBS 340.73</strain>
    </source>
</reference>
<name>A0AAN6NA04_9PEZI</name>
<dbReference type="AlphaFoldDB" id="A0AAN6NA04"/>
<sequence length="1083" mass="118156">MLLLSSVKGAAAAWLAFASVVSGLGQERIISFNSSTSGSLQIAGGAVSKGQILVSSNDYWGVIRAAGDLAIDFGRVTGTNYTLSNGNSSSKPAAYVYNPVNNMNNTYYTTLATTQFNGPAYSEPSPKDVVVIAGTVGHSAVIDSLISSKAIDVSSIQGKWESFTSQLVKKPVPGCPQALVIAGSDPRGTIYGIYDVSEQIGVSPWYFWADSPVRQQKNIYVLPTKKVQGPPDVKYRGFFLNDEQPALTNWVATHWQDTPYGAGYGPAFYSLIFEVLLRLRANYLWPALWGSMFEVDDPGNQPLADAFEIVLGTSHTEPLMRAQNEFGHFYKGPWAYNLNNATIDDYFRYGVRRAKPYARNSLWTMGMRGTGDTAIEGLGVDHIVSMLETLVKNQREIMSTGLGVANIANITSVPQMWCLYKEVMTYIFAGLQVPDDVTLLWADDNWGNVRRLPLLNETSRAGGAGVYYHFDYVGDPRDYKWINTIQLSKTAEQMGMAYARGADRIWIVNVGDMKALEIPISHFFDLAYDAEMWGGDNTMAWAEAWATREFGPQYASETADIMMKYGMYANRRKYELVEPETYSVINYNEADAVLQQWSDHVAQAQAVYDKLDAAAQPAFFEMILHPALAGLIVHRVYIGGAKNMLYAGQKRNAANDVINEVLSASNDDAALTARWDALLGGKWAHFMDQTHLGYEGYWQQPMRNTLPAMSYVQTQFVSLAGHVGMGVEGSNATVQGDDQYHANSGNNLALPPMDPYGPSTRWFDVFSRGTKDCQWTASPWQPWVKLSQTTGTVGPSGDGDTRVYVSIDWPAVPTGYSSTVNINITTPCRGLDRYGYSAPMVQVPVVNRLVAGNFTKGFVESDGHISILGPHYSAIVPPSVNSNVTYHTFQNYGRTGSGVGLVPQNTEKLSLSTAPALEYDVYFFSNSTAASVTVFMSPSLNYLGDGMPLEYGIALYPQGSSGSPATMVRPVGNTVGANMPDGWGYAVADGVWGRVGNYTTSRFAVPQEGAYTLRIWALMPGIVIQKVVVDMGGVRPSYLGPPESFLVGRDTLGQYNQTSFLTEVGTVGGGGGGGKCKRSLGRA</sequence>
<dbReference type="InterPro" id="IPR029018">
    <property type="entry name" value="Hex-like_dom2"/>
</dbReference>
<dbReference type="Gene3D" id="3.20.20.520">
    <property type="entry name" value="Glycosyl hydrolase family 115"/>
    <property type="match status" value="1"/>
</dbReference>
<dbReference type="Gene3D" id="3.30.379.10">
    <property type="entry name" value="Chitobiase/beta-hexosaminidase domain 2-like"/>
    <property type="match status" value="1"/>
</dbReference>
<dbReference type="Gene3D" id="2.60.120.1620">
    <property type="match status" value="1"/>
</dbReference>
<evidence type="ECO:0000256" key="2">
    <source>
        <dbReference type="SAM" id="SignalP"/>
    </source>
</evidence>
<dbReference type="Pfam" id="PF15979">
    <property type="entry name" value="Glyco_hydro_115"/>
    <property type="match status" value="1"/>
</dbReference>
<accession>A0AAN6NA04</accession>
<evidence type="ECO:0000313" key="5">
    <source>
        <dbReference type="Proteomes" id="UP001303473"/>
    </source>
</evidence>
<dbReference type="InterPro" id="IPR031924">
    <property type="entry name" value="GH115"/>
</dbReference>
<dbReference type="InterPro" id="IPR042301">
    <property type="entry name" value="GH115_sf"/>
</dbReference>